<protein>
    <recommendedName>
        <fullName evidence="2">Helitron helicase-like domain-containing protein</fullName>
    </recommendedName>
</protein>
<organism evidence="3 4">
    <name type="scientific">Didymodactylos carnosus</name>
    <dbReference type="NCBI Taxonomy" id="1234261"/>
    <lineage>
        <taxon>Eukaryota</taxon>
        <taxon>Metazoa</taxon>
        <taxon>Spiralia</taxon>
        <taxon>Gnathifera</taxon>
        <taxon>Rotifera</taxon>
        <taxon>Eurotatoria</taxon>
        <taxon>Bdelloidea</taxon>
        <taxon>Philodinida</taxon>
        <taxon>Philodinidae</taxon>
        <taxon>Didymodactylos</taxon>
    </lineage>
</organism>
<dbReference type="AlphaFoldDB" id="A0A8S2VHU4"/>
<dbReference type="EMBL" id="CAJOBC010090666">
    <property type="protein sequence ID" value="CAF4393425.1"/>
    <property type="molecule type" value="Genomic_DNA"/>
</dbReference>
<dbReference type="InterPro" id="IPR025476">
    <property type="entry name" value="Helitron_helicase-like"/>
</dbReference>
<feature type="domain" description="Helitron helicase-like" evidence="2">
    <location>
        <begin position="190"/>
        <end position="376"/>
    </location>
</feature>
<evidence type="ECO:0000313" key="4">
    <source>
        <dbReference type="Proteomes" id="UP000681722"/>
    </source>
</evidence>
<name>A0A8S2VHU4_9BILA</name>
<feature type="compositionally biased region" description="Polar residues" evidence="1">
    <location>
        <begin position="805"/>
        <end position="814"/>
    </location>
</feature>
<accession>A0A8S2VHU4</accession>
<gene>
    <name evidence="3" type="ORF">SRO942_LOCUS39020</name>
</gene>
<dbReference type="OrthoDB" id="10007484at2759"/>
<evidence type="ECO:0000256" key="1">
    <source>
        <dbReference type="SAM" id="MobiDB-lite"/>
    </source>
</evidence>
<feature type="region of interest" description="Disordered" evidence="1">
    <location>
        <begin position="805"/>
        <end position="826"/>
    </location>
</feature>
<feature type="non-terminal residue" evidence="3">
    <location>
        <position position="1"/>
    </location>
</feature>
<proteinExistence type="predicted"/>
<reference evidence="3" key="1">
    <citation type="submission" date="2021-02" db="EMBL/GenBank/DDBJ databases">
        <authorList>
            <person name="Nowell W R."/>
        </authorList>
    </citation>
    <scope>NUCLEOTIDE SEQUENCE</scope>
</reference>
<sequence>DSLMWLKSNNELYKYITIDMKNVNELPEDNVPQPLLDTMHYTINQEAANSEREGYVVDPLSADSVQLERPNINVDDVPFSASALVDVNATNVSSDEINYHLKKMYANDNNIPTEDEISQMDAASMNESEISITDVSRNEEKVYMIPCSSKPTNEYFNPNLLLGLFPTLFPYGTGAIEDSTRPVKVSFKQHIQYLLLYSDKRFQRHHSFMFVVFNILQKRNACFNARLMVSNPYYKNAANQIQQLTSQDIQKALTSIAKNTYSSEANPNLNTLLKQIKTVGGKVMGSPQSRAALRTEIHSLIYSQGLPSIFMTINPADIHSPIALYFAGVNLNIDHILTDSFPSTFHRAQIVASHPVAAAKFFNLLITNILETLVKENTKDPKFKEGLIEYLEDVIKEDLDQFRREDDSTTTQEDEEFAAKYHHYPPCRPPPPYPWDHCYNISRHNFAEFKKQVCSCVTPIFCPHDHNYVNSALPITCDYHTMFPSPLKNVQEPIIMLRQDDITSKDPPLLAACLKTPAPCLHNFQQLFKNDVINLTEQGNTHKHTQTCWKYDSIICRLRMPRALVPETTINAETGQIKMKRSQETINNFNEFIIAACRSNMDIKFIWSGSDAKALVYYITDYVTKTSLSFHDTFSLVHKAMGSIDKHTASSATDDLHERSRKLVLRCYNTIASQQELSGVQVASYLMNWPDHYTSHKFENLFLIGIESYLEKSLHEKRNSEVTTANSTTMDVSDTEENLNAKEVETNDFNEQFSIGQTNIPNNYALVNIRIDYQYRPSEIADTCLYDFVRTYHKKKVDKTDKTYFDNQAQSKESGPQIKRRGPQPNQRLKFKENHPQYESHILIQRTGTVVPVLIGPQIPRKDREDTKERYARAILTLFLPWTSVDHLCQTDITWDQSLKLKAGFFLPSSKTIIDNIQLLHECRKDRDEHLIQVIEQTQAADDNIDSVYIPKNFARDDLSQMDDSEDLVALLEFNDNHDDMTSELSESDVQINDMTTGVSEPDPQMLKPNDAYIHDAILSIKQTGRFSHSTKNQSTAPHLSAATTANQTNSIMNTESYHKEATTSHIRLNKIWKKQLNKAKQK</sequence>
<evidence type="ECO:0000259" key="2">
    <source>
        <dbReference type="Pfam" id="PF14214"/>
    </source>
</evidence>
<dbReference type="Proteomes" id="UP000681722">
    <property type="component" value="Unassembled WGS sequence"/>
</dbReference>
<evidence type="ECO:0000313" key="3">
    <source>
        <dbReference type="EMBL" id="CAF4393425.1"/>
    </source>
</evidence>
<feature type="region of interest" description="Disordered" evidence="1">
    <location>
        <begin position="1029"/>
        <end position="1048"/>
    </location>
</feature>
<feature type="non-terminal residue" evidence="3">
    <location>
        <position position="1083"/>
    </location>
</feature>
<comment type="caution">
    <text evidence="3">The sequence shown here is derived from an EMBL/GenBank/DDBJ whole genome shotgun (WGS) entry which is preliminary data.</text>
</comment>
<dbReference type="Pfam" id="PF14214">
    <property type="entry name" value="Helitron_like_N"/>
    <property type="match status" value="1"/>
</dbReference>